<reference evidence="2 3" key="1">
    <citation type="submission" date="2017-01" db="EMBL/GenBank/DDBJ databases">
        <title>Genome Analysis of Deinococcus marmoris KOPRI26562.</title>
        <authorList>
            <person name="Kim J.H."/>
            <person name="Oh H.-M."/>
        </authorList>
    </citation>
    <scope>NUCLEOTIDE SEQUENCE [LARGE SCALE GENOMIC DNA]</scope>
    <source>
        <strain evidence="2 3">KOPRI26562</strain>
    </source>
</reference>
<dbReference type="Gene3D" id="3.20.20.70">
    <property type="entry name" value="Aldolase class I"/>
    <property type="match status" value="1"/>
</dbReference>
<evidence type="ECO:0000259" key="1">
    <source>
        <dbReference type="Pfam" id="PF03537"/>
    </source>
</evidence>
<dbReference type="InterPro" id="IPR016062">
    <property type="entry name" value="TM1410-rel"/>
</dbReference>
<dbReference type="Pfam" id="PF03537">
    <property type="entry name" value="Glyco_hydro_114"/>
    <property type="match status" value="1"/>
</dbReference>
<gene>
    <name evidence="2" type="ORF">BOO71_0007504</name>
</gene>
<accession>A0A1U7NY83</accession>
<comment type="caution">
    <text evidence="2">The sequence shown here is derived from an EMBL/GenBank/DDBJ whole genome shotgun (WGS) entry which is preliminary data.</text>
</comment>
<protein>
    <recommendedName>
        <fullName evidence="1">Glycoside-hydrolase family GH114 TIM-barrel domain-containing protein</fullName>
    </recommendedName>
</protein>
<keyword evidence="3" id="KW-1185">Reference proteome</keyword>
<dbReference type="AlphaFoldDB" id="A0A1U7NY83"/>
<dbReference type="PANTHER" id="PTHR35882">
    <property type="entry name" value="PELA"/>
    <property type="match status" value="1"/>
</dbReference>
<feature type="domain" description="Glycoside-hydrolase family GH114 TIM-barrel" evidence="1">
    <location>
        <begin position="32"/>
        <end position="255"/>
    </location>
</feature>
<evidence type="ECO:0000313" key="3">
    <source>
        <dbReference type="Proteomes" id="UP000186607"/>
    </source>
</evidence>
<dbReference type="Proteomes" id="UP000186607">
    <property type="component" value="Unassembled WGS sequence"/>
</dbReference>
<dbReference type="InterPro" id="IPR013785">
    <property type="entry name" value="Aldolase_TIM"/>
</dbReference>
<evidence type="ECO:0000313" key="2">
    <source>
        <dbReference type="EMBL" id="OLV17878.1"/>
    </source>
</evidence>
<dbReference type="InterPro" id="IPR017853">
    <property type="entry name" value="GH"/>
</dbReference>
<dbReference type="InterPro" id="IPR016063">
    <property type="entry name" value="TM1410_Glycdase"/>
</dbReference>
<proteinExistence type="predicted"/>
<dbReference type="EMBL" id="MSTI01000080">
    <property type="protein sequence ID" value="OLV17878.1"/>
    <property type="molecule type" value="Genomic_DNA"/>
</dbReference>
<organism evidence="2 3">
    <name type="scientific">Deinococcus marmoris</name>
    <dbReference type="NCBI Taxonomy" id="249408"/>
    <lineage>
        <taxon>Bacteria</taxon>
        <taxon>Thermotogati</taxon>
        <taxon>Deinococcota</taxon>
        <taxon>Deinococci</taxon>
        <taxon>Deinococcales</taxon>
        <taxon>Deinococcaceae</taxon>
        <taxon>Deinococcus</taxon>
    </lineage>
</organism>
<sequence length="261" mass="28967">MRTWAIQLGGLGGADGPRLAPLKRAPFGLLVIEPNDDDGQPWSRAEVEAAAQDKLLVAYLSVGAAEDYRRYWQPGWKPGQPEWILKADPDWPGNYDVAYWNPAWQKLALAGLDTLIDQGFHGVYLDLIDAYMRRPERPTARAEMVRWVCKIAAHAHARDPQFLIIPQNAPELLLDPGYAACVDAAAQEETFVYATDGVTEPERQTELLGSFKAWRKLGKPVLTLDYASNPGLISQTYSRARAAGLVPYVSVRNLDVLTPGR</sequence>
<name>A0A1U7NY83_9DEIO</name>
<dbReference type="PRINTS" id="PR01545">
    <property type="entry name" value="THEMAYE10DUF"/>
</dbReference>
<dbReference type="STRING" id="249408.BOO71_0007504"/>
<dbReference type="PANTHER" id="PTHR35882:SF1">
    <property type="match status" value="1"/>
</dbReference>
<dbReference type="InterPro" id="IPR004352">
    <property type="entry name" value="GH114_TIM-barrel"/>
</dbReference>
<dbReference type="NCBIfam" id="TIGR01370">
    <property type="entry name" value="MJ1477/TM1410 family putative glycoside hydrolase"/>
    <property type="match status" value="1"/>
</dbReference>
<dbReference type="SUPFAM" id="SSF51445">
    <property type="entry name" value="(Trans)glycosidases"/>
    <property type="match status" value="1"/>
</dbReference>